<name>A0A5J6Z7M4_9CORY</name>
<evidence type="ECO:0000313" key="2">
    <source>
        <dbReference type="EMBL" id="QFQ03028.1"/>
    </source>
</evidence>
<dbReference type="SUPFAM" id="SSF51735">
    <property type="entry name" value="NAD(P)-binding Rossmann-fold domains"/>
    <property type="match status" value="1"/>
</dbReference>
<dbReference type="RefSeq" id="WP_151903319.1">
    <property type="nucleotide sequence ID" value="NZ_CP045032.1"/>
</dbReference>
<protein>
    <submittedName>
        <fullName evidence="2">Trans-acting enoyl reductase</fullName>
        <ecNumber evidence="2">1.3.1.-</ecNumber>
    </submittedName>
</protein>
<dbReference type="PANTHER" id="PTHR12286:SF5">
    <property type="entry name" value="SACCHAROPINE DEHYDROGENASE-LIKE OXIDOREDUCTASE"/>
    <property type="match status" value="1"/>
</dbReference>
<dbReference type="InterPro" id="IPR036291">
    <property type="entry name" value="NAD(P)-bd_dom_sf"/>
</dbReference>
<dbReference type="EMBL" id="CP045032">
    <property type="protein sequence ID" value="QFQ03028.1"/>
    <property type="molecule type" value="Genomic_DNA"/>
</dbReference>
<reference evidence="3" key="1">
    <citation type="submission" date="2019-10" db="EMBL/GenBank/DDBJ databases">
        <title>Complete genome sequence of Corynebacterium urogenitalis DSM 108747, isolated from the genital tract of a cow.</title>
        <authorList>
            <person name="Ruckert C."/>
            <person name="Ballas P."/>
            <person name="Wagener K."/>
            <person name="Drillich M."/>
            <person name="Kaempfer P."/>
            <person name="Busse H.-J."/>
            <person name="Ehling-Schulz M."/>
        </authorList>
    </citation>
    <scope>NUCLEOTIDE SEQUENCE [LARGE SCALE GENOMIC DNA]</scope>
    <source>
        <strain evidence="3">LMM 1652</strain>
    </source>
</reference>
<proteinExistence type="predicted"/>
<organism evidence="2 3">
    <name type="scientific">Corynebacterium urogenitale</name>
    <dbReference type="NCBI Taxonomy" id="2487892"/>
    <lineage>
        <taxon>Bacteria</taxon>
        <taxon>Bacillati</taxon>
        <taxon>Actinomycetota</taxon>
        <taxon>Actinomycetes</taxon>
        <taxon>Mycobacteriales</taxon>
        <taxon>Corynebacteriaceae</taxon>
        <taxon>Corynebacterium</taxon>
    </lineage>
</organism>
<evidence type="ECO:0000313" key="3">
    <source>
        <dbReference type="Proteomes" id="UP000326711"/>
    </source>
</evidence>
<feature type="domain" description="Saccharopine dehydrogenase NADP binding" evidence="1">
    <location>
        <begin position="8"/>
        <end position="117"/>
    </location>
</feature>
<dbReference type="KEGG" id="cuo:CUROG_08400"/>
<accession>A0A5J6Z7M4</accession>
<sequence length="413" mass="43616">MSNRTYDITIFGATGFVGTLTAEYLAQHAPADVRIALAGRNEAKLEKARATIAEETGKSEVLSWPLVVADSSDASSVSTMASSTRVVITTVGPYAKYGKALAHACAEHGTHYVDLCGEVLFMRESIDGNDELAKSTGARIIHACGFDSVPSDIGMFLLHEQAQKLGSPLKEATMLVKMKGGLSGGTIDSMRNQVQVAADDREAARTLMSPYSLSPDHSKEPDLGQQADFGIIKTEDVGAKPGWAGPFMMAGCNTRVVRRSNALQDYAYGSSLKYSEYQLMGTGLKGRATALALAGGMGMAFKLLTVDKLRGVLSRWVPEPGEGPSKEERESGFFRTTHYGLTESGQQVTATVENQGDPGYKSTALMLSEAALTLAGDQDTLPGSGGVLTPATGLGAPYVARLRNAGMTLTAQG</sequence>
<dbReference type="Proteomes" id="UP000326711">
    <property type="component" value="Chromosome"/>
</dbReference>
<dbReference type="GO" id="GO:0005886">
    <property type="term" value="C:plasma membrane"/>
    <property type="evidence" value="ECO:0007669"/>
    <property type="project" value="TreeGrafter"/>
</dbReference>
<dbReference type="InterPro" id="IPR005097">
    <property type="entry name" value="Sacchrp_dh_NADP-bd"/>
</dbReference>
<dbReference type="PANTHER" id="PTHR12286">
    <property type="entry name" value="SACCHAROPINE DEHYDROGENASE-LIKE OXIDOREDUCTASE"/>
    <property type="match status" value="1"/>
</dbReference>
<dbReference type="OrthoDB" id="4369409at2"/>
<dbReference type="AlphaFoldDB" id="A0A5J6Z7M4"/>
<dbReference type="EC" id="1.3.1.-" evidence="2"/>
<keyword evidence="2" id="KW-0560">Oxidoreductase</keyword>
<dbReference type="GO" id="GO:0009247">
    <property type="term" value="P:glycolipid biosynthetic process"/>
    <property type="evidence" value="ECO:0007669"/>
    <property type="project" value="TreeGrafter"/>
</dbReference>
<dbReference type="GO" id="GO:0016491">
    <property type="term" value="F:oxidoreductase activity"/>
    <property type="evidence" value="ECO:0007669"/>
    <property type="project" value="UniProtKB-KW"/>
</dbReference>
<gene>
    <name evidence="2" type="ORF">CUROG_08400</name>
</gene>
<dbReference type="InterPro" id="IPR051276">
    <property type="entry name" value="Saccharopine_DH-like_oxidrdct"/>
</dbReference>
<keyword evidence="3" id="KW-1185">Reference proteome</keyword>
<dbReference type="Pfam" id="PF03435">
    <property type="entry name" value="Sacchrp_dh_NADP"/>
    <property type="match status" value="1"/>
</dbReference>
<evidence type="ECO:0000259" key="1">
    <source>
        <dbReference type="Pfam" id="PF03435"/>
    </source>
</evidence>
<dbReference type="Gene3D" id="3.40.50.720">
    <property type="entry name" value="NAD(P)-binding Rossmann-like Domain"/>
    <property type="match status" value="1"/>
</dbReference>